<gene>
    <name evidence="5" type="primary">citX</name>
    <name evidence="5" type="ORF">MX635_12615</name>
</gene>
<dbReference type="NCBIfam" id="TIGR03124">
    <property type="entry name" value="citrate_citX"/>
    <property type="match status" value="1"/>
</dbReference>
<keyword evidence="5" id="KW-0456">Lyase</keyword>
<dbReference type="GO" id="GO:0016829">
    <property type="term" value="F:lyase activity"/>
    <property type="evidence" value="ECO:0007669"/>
    <property type="project" value="UniProtKB-KW"/>
</dbReference>
<evidence type="ECO:0000256" key="4">
    <source>
        <dbReference type="ARBA" id="ARBA00048574"/>
    </source>
</evidence>
<accession>A0AAW8RGA9</accession>
<evidence type="ECO:0000256" key="2">
    <source>
        <dbReference type="ARBA" id="ARBA00022679"/>
    </source>
</evidence>
<dbReference type="AlphaFoldDB" id="A0AAW8RGA9"/>
<comment type="catalytic activity">
    <reaction evidence="4">
        <text>apo-[citrate lyase ACP] + 2'-(5''-triphospho-alpha-D-ribosyl)-3'-dephospho-CoA = holo-[citrate lyase ACP] + diphosphate</text>
        <dbReference type="Rhea" id="RHEA:16333"/>
        <dbReference type="Rhea" id="RHEA-COMP:10157"/>
        <dbReference type="Rhea" id="RHEA-COMP:10158"/>
        <dbReference type="ChEBI" id="CHEBI:29999"/>
        <dbReference type="ChEBI" id="CHEBI:33019"/>
        <dbReference type="ChEBI" id="CHEBI:61378"/>
        <dbReference type="ChEBI" id="CHEBI:82683"/>
        <dbReference type="EC" id="2.7.7.61"/>
    </reaction>
</comment>
<name>A0AAW8RGA9_CARDV</name>
<evidence type="ECO:0000256" key="3">
    <source>
        <dbReference type="ARBA" id="ARBA00022695"/>
    </source>
</evidence>
<dbReference type="Proteomes" id="UP001249945">
    <property type="component" value="Unassembled WGS sequence"/>
</dbReference>
<organism evidence="5 6">
    <name type="scientific">Carnobacterium divergens</name>
    <name type="common">Lactobacillus divergens</name>
    <dbReference type="NCBI Taxonomy" id="2748"/>
    <lineage>
        <taxon>Bacteria</taxon>
        <taxon>Bacillati</taxon>
        <taxon>Bacillota</taxon>
        <taxon>Bacilli</taxon>
        <taxon>Lactobacillales</taxon>
        <taxon>Carnobacteriaceae</taxon>
        <taxon>Carnobacterium</taxon>
    </lineage>
</organism>
<proteinExistence type="predicted"/>
<reference evidence="5" key="1">
    <citation type="submission" date="2022-04" db="EMBL/GenBank/DDBJ databases">
        <title>Draft genome sequences of lactic acid bacteria (LAB) strains involved in meat spoilage.</title>
        <authorList>
            <person name="Palevich N."/>
        </authorList>
    </citation>
    <scope>NUCLEOTIDE SEQUENCE</scope>
    <source>
        <strain evidence="5">9-14</strain>
    </source>
</reference>
<evidence type="ECO:0000256" key="1">
    <source>
        <dbReference type="ARBA" id="ARBA00012524"/>
    </source>
</evidence>
<dbReference type="GO" id="GO:0051191">
    <property type="term" value="P:prosthetic group biosynthetic process"/>
    <property type="evidence" value="ECO:0007669"/>
    <property type="project" value="InterPro"/>
</dbReference>
<dbReference type="RefSeq" id="WP_311780953.1">
    <property type="nucleotide sequence ID" value="NZ_JALRMQ010000009.1"/>
</dbReference>
<dbReference type="EC" id="2.7.7.61" evidence="1"/>
<protein>
    <recommendedName>
        <fullName evidence="1">citrate lyase holo-[acyl-carrier protein] synthase</fullName>
        <ecNumber evidence="1">2.7.7.61</ecNumber>
    </recommendedName>
</protein>
<comment type="caution">
    <text evidence="5">The sequence shown here is derived from an EMBL/GenBank/DDBJ whole genome shotgun (WGS) entry which is preliminary data.</text>
</comment>
<dbReference type="EMBL" id="JALRMR010000018">
    <property type="protein sequence ID" value="MDT1975243.1"/>
    <property type="molecule type" value="Genomic_DNA"/>
</dbReference>
<sequence length="179" mass="20728">MELFSEGIAQTLESILENKEVREAYKKKVLLSYPKQTLISITFNIPGSIKTNPQIERVFQLAITAFARYCRDNELKLIDTTCKLLATGPEYYAVIDSTREDIKNICIQFESFYQIGRLMDIDVYRLNAEEELVIIDRDQLDRTPRKCFICSNSAKACTRNKTHSIAELRQKINEMCQTI</sequence>
<dbReference type="InterPro" id="IPR005551">
    <property type="entry name" value="CitX"/>
</dbReference>
<keyword evidence="2 5" id="KW-0808">Transferase</keyword>
<dbReference type="Pfam" id="PF03802">
    <property type="entry name" value="CitX"/>
    <property type="match status" value="1"/>
</dbReference>
<evidence type="ECO:0000313" key="6">
    <source>
        <dbReference type="Proteomes" id="UP001249945"/>
    </source>
</evidence>
<evidence type="ECO:0000313" key="5">
    <source>
        <dbReference type="EMBL" id="MDT1975243.1"/>
    </source>
</evidence>
<keyword evidence="3 5" id="KW-0548">Nucleotidyltransferase</keyword>
<dbReference type="GO" id="GO:0050519">
    <property type="term" value="F:holo-citrate lyase synthase activity"/>
    <property type="evidence" value="ECO:0007669"/>
    <property type="project" value="UniProtKB-EC"/>
</dbReference>